<gene>
    <name evidence="1" type="ORF">ElyMa_000743900</name>
</gene>
<proteinExistence type="predicted"/>
<sequence length="88" mass="9548">MRKQVAAIAFCLRAQTVGETLSRRGTGTRVDPRSLGEGHVHRTGCALVIKRRNYNGSACRYEDARNTGLELGAGWHPYSPHVDAVAVG</sequence>
<organism evidence="1 2">
    <name type="scientific">Elysia marginata</name>
    <dbReference type="NCBI Taxonomy" id="1093978"/>
    <lineage>
        <taxon>Eukaryota</taxon>
        <taxon>Metazoa</taxon>
        <taxon>Spiralia</taxon>
        <taxon>Lophotrochozoa</taxon>
        <taxon>Mollusca</taxon>
        <taxon>Gastropoda</taxon>
        <taxon>Heterobranchia</taxon>
        <taxon>Euthyneura</taxon>
        <taxon>Panpulmonata</taxon>
        <taxon>Sacoglossa</taxon>
        <taxon>Placobranchoidea</taxon>
        <taxon>Plakobranchidae</taxon>
        <taxon>Elysia</taxon>
    </lineage>
</organism>
<protein>
    <submittedName>
        <fullName evidence="1">Uncharacterized protein</fullName>
    </submittedName>
</protein>
<evidence type="ECO:0000313" key="2">
    <source>
        <dbReference type="Proteomes" id="UP000762676"/>
    </source>
</evidence>
<evidence type="ECO:0000313" key="1">
    <source>
        <dbReference type="EMBL" id="GFR87328.1"/>
    </source>
</evidence>
<dbReference type="Proteomes" id="UP000762676">
    <property type="component" value="Unassembled WGS sequence"/>
</dbReference>
<dbReference type="AlphaFoldDB" id="A0AAV4GP26"/>
<accession>A0AAV4GP26</accession>
<reference evidence="1 2" key="1">
    <citation type="journal article" date="2021" name="Elife">
        <title>Chloroplast acquisition without the gene transfer in kleptoplastic sea slugs, Plakobranchus ocellatus.</title>
        <authorList>
            <person name="Maeda T."/>
            <person name="Takahashi S."/>
            <person name="Yoshida T."/>
            <person name="Shimamura S."/>
            <person name="Takaki Y."/>
            <person name="Nagai Y."/>
            <person name="Toyoda A."/>
            <person name="Suzuki Y."/>
            <person name="Arimoto A."/>
            <person name="Ishii H."/>
            <person name="Satoh N."/>
            <person name="Nishiyama T."/>
            <person name="Hasebe M."/>
            <person name="Maruyama T."/>
            <person name="Minagawa J."/>
            <person name="Obokata J."/>
            <person name="Shigenobu S."/>
        </authorList>
    </citation>
    <scope>NUCLEOTIDE SEQUENCE [LARGE SCALE GENOMIC DNA]</scope>
</reference>
<name>A0AAV4GP26_9GAST</name>
<keyword evidence="2" id="KW-1185">Reference proteome</keyword>
<comment type="caution">
    <text evidence="1">The sequence shown here is derived from an EMBL/GenBank/DDBJ whole genome shotgun (WGS) entry which is preliminary data.</text>
</comment>
<dbReference type="EMBL" id="BMAT01001508">
    <property type="protein sequence ID" value="GFR87328.1"/>
    <property type="molecule type" value="Genomic_DNA"/>
</dbReference>